<dbReference type="PANTHER" id="PTHR34853">
    <property type="match status" value="1"/>
</dbReference>
<proteinExistence type="predicted"/>
<evidence type="ECO:0000313" key="2">
    <source>
        <dbReference type="Proteomes" id="UP000230551"/>
    </source>
</evidence>
<dbReference type="Proteomes" id="UP000230551">
    <property type="component" value="Unassembled WGS sequence"/>
</dbReference>
<dbReference type="GO" id="GO:0016042">
    <property type="term" value="P:lipid catabolic process"/>
    <property type="evidence" value="ECO:0007669"/>
    <property type="project" value="InterPro"/>
</dbReference>
<dbReference type="RefSeq" id="WP_090585976.1">
    <property type="nucleotide sequence ID" value="NZ_CP104302.1"/>
</dbReference>
<dbReference type="SUPFAM" id="SSF53474">
    <property type="entry name" value="alpha/beta-Hydrolases"/>
    <property type="match status" value="1"/>
</dbReference>
<dbReference type="GO" id="GO:0004806">
    <property type="term" value="F:triacylglycerol lipase activity"/>
    <property type="evidence" value="ECO:0007669"/>
    <property type="project" value="InterPro"/>
</dbReference>
<name>A0A2G5P5H7_9MYCO</name>
<dbReference type="AlphaFoldDB" id="A0A2G5P5H7"/>
<dbReference type="InterPro" id="IPR029058">
    <property type="entry name" value="AB_hydrolase_fold"/>
</dbReference>
<dbReference type="PANTHER" id="PTHR34853:SF1">
    <property type="entry name" value="LIPASE 5"/>
    <property type="match status" value="1"/>
</dbReference>
<sequence>MTVAQNLAGANWLGAAPHEGRATGKPLLPSEDLFYDPPLGFEHATPGTVLRTRDVTLGLFGVIPQRITAIQVLYRTQDHRGAPDATVTTVLIPAQRSAQLPTPVLSYQCAIDAVSDRCFPSYALRAGTAGRKKGSSLGSVVHIDFIMIAAALAEGWIVSVPDHEGPDGQWGAPNEPGYRILDGLRATLALPRVAVAPNAPIGLWGYSGGGLATSWGAELAGYYAPELNMVGAVLGSPVGDLKMTFNRLNGGPFSGLSASVVAAMTHVYPELADLVDEHINETGRKTLAELEKLTTAEAVAKMFCKDLDNLVDCELDDIVQSPLMQQIFEDIRLGHNVPTMPLLMVQAVHDQIISVKGIDALVKTYSKGGARIAYHRDLFCEHLLLHPLAAPMALRWLTDRFQGRPTSDNMVRTVWPTVLNPITYAGMFRLGKVLARMAGGKMVKRNPL</sequence>
<dbReference type="OrthoDB" id="9798122at2"/>
<reference evidence="1 2" key="1">
    <citation type="journal article" date="2017" name="Infect. Genet. Evol.">
        <title>The new phylogeny of the genus Mycobacterium: The old and the news.</title>
        <authorList>
            <person name="Tortoli E."/>
            <person name="Fedrizzi T."/>
            <person name="Meehan C.J."/>
            <person name="Trovato A."/>
            <person name="Grottola A."/>
            <person name="Giacobazzi E."/>
            <person name="Serpini G.F."/>
            <person name="Tagliazucchi S."/>
            <person name="Fabio A."/>
            <person name="Bettua C."/>
            <person name="Bertorelli R."/>
            <person name="Frascaro F."/>
            <person name="De Sanctis V."/>
            <person name="Pecorari M."/>
            <person name="Jousson O."/>
            <person name="Segata N."/>
            <person name="Cirillo D.M."/>
        </authorList>
    </citation>
    <scope>NUCLEOTIDE SEQUENCE [LARGE SCALE GENOMIC DNA]</scope>
    <source>
        <strain evidence="1 2">CIP1034565</strain>
    </source>
</reference>
<dbReference type="STRING" id="85968.GCA_900073015_00664"/>
<dbReference type="Pfam" id="PF03583">
    <property type="entry name" value="LIP"/>
    <property type="match status" value="1"/>
</dbReference>
<dbReference type="Gene3D" id="1.10.260.130">
    <property type="match status" value="1"/>
</dbReference>
<organism evidence="1 2">
    <name type="scientific">Mycolicibacterium brumae</name>
    <dbReference type="NCBI Taxonomy" id="85968"/>
    <lineage>
        <taxon>Bacteria</taxon>
        <taxon>Bacillati</taxon>
        <taxon>Actinomycetota</taxon>
        <taxon>Actinomycetes</taxon>
        <taxon>Mycobacteriales</taxon>
        <taxon>Mycobacteriaceae</taxon>
        <taxon>Mycolicibacterium</taxon>
    </lineage>
</organism>
<evidence type="ECO:0000313" key="1">
    <source>
        <dbReference type="EMBL" id="PIB73283.1"/>
    </source>
</evidence>
<gene>
    <name evidence="1" type="ORF">CQY22_017475</name>
</gene>
<accession>A0A2G5P5H7</accession>
<comment type="caution">
    <text evidence="1">The sequence shown here is derived from an EMBL/GenBank/DDBJ whole genome shotgun (WGS) entry which is preliminary data.</text>
</comment>
<dbReference type="EMBL" id="PDCN02000035">
    <property type="protein sequence ID" value="PIB73283.1"/>
    <property type="molecule type" value="Genomic_DNA"/>
</dbReference>
<keyword evidence="2" id="KW-1185">Reference proteome</keyword>
<dbReference type="InterPro" id="IPR005152">
    <property type="entry name" value="Lipase_secreted"/>
</dbReference>
<protein>
    <submittedName>
        <fullName evidence="1">Lipase</fullName>
    </submittedName>
</protein>
<dbReference type="Gene3D" id="3.40.50.1820">
    <property type="entry name" value="alpha/beta hydrolase"/>
    <property type="match status" value="1"/>
</dbReference>
<dbReference type="PIRSF" id="PIRSF029171">
    <property type="entry name" value="Esterase_LipA"/>
    <property type="match status" value="1"/>
</dbReference>